<dbReference type="Pfam" id="PF02152">
    <property type="entry name" value="FolB"/>
    <property type="match status" value="1"/>
</dbReference>
<dbReference type="STRING" id="3847.C6T284"/>
<dbReference type="EMBL" id="CM000849">
    <property type="protein sequence ID" value="KRH06613.1"/>
    <property type="molecule type" value="Genomic_DNA"/>
</dbReference>
<keyword evidence="4 8" id="KW-0289">Folate biosynthesis</keyword>
<protein>
    <recommendedName>
        <fullName evidence="8">7,8-dihydroneopterin aldolase</fullName>
        <ecNumber evidence="8">4.1.2.25</ecNumber>
    </recommendedName>
</protein>
<keyword evidence="13" id="KW-1185">Reference proteome</keyword>
<dbReference type="RefSeq" id="XP_006598714.1">
    <property type="nucleotide sequence ID" value="XM_006598651.4"/>
</dbReference>
<dbReference type="EMBL" id="CM000849">
    <property type="protein sequence ID" value="KRH06612.1"/>
    <property type="molecule type" value="Genomic_DNA"/>
</dbReference>
<dbReference type="GeneID" id="100500602"/>
<evidence type="ECO:0000256" key="5">
    <source>
        <dbReference type="ARBA" id="ARBA00023239"/>
    </source>
</evidence>
<dbReference type="UniPathway" id="UPA00077">
    <property type="reaction ID" value="UER00154"/>
</dbReference>
<reference evidence="11 12" key="2">
    <citation type="journal article" date="2010" name="Nature">
        <title>Genome sequence of the palaeopolyploid soybean.</title>
        <authorList>
            <person name="Schmutz J."/>
            <person name="Cannon S.B."/>
            <person name="Schlueter J."/>
            <person name="Ma J."/>
            <person name="Mitros T."/>
            <person name="Nelson W."/>
            <person name="Hyten D.L."/>
            <person name="Song Q."/>
            <person name="Thelen J.J."/>
            <person name="Cheng J."/>
            <person name="Xu D."/>
            <person name="Hellsten U."/>
            <person name="May G.D."/>
            <person name="Yu Y."/>
            <person name="Sakurai T."/>
            <person name="Umezawa T."/>
            <person name="Bhattacharyya M.K."/>
            <person name="Sandhu D."/>
            <person name="Valliyodan B."/>
            <person name="Lindquist E."/>
            <person name="Peto M."/>
            <person name="Grant D."/>
            <person name="Shu S."/>
            <person name="Goodstein D."/>
            <person name="Barry K."/>
            <person name="Futrell-Griggs M."/>
            <person name="Abernathy B."/>
            <person name="Du J."/>
            <person name="Tian Z."/>
            <person name="Zhu L."/>
            <person name="Gill N."/>
            <person name="Joshi T."/>
            <person name="Libault M."/>
            <person name="Sethuraman A."/>
            <person name="Zhang X.-C."/>
            <person name="Shinozaki K."/>
            <person name="Nguyen H.T."/>
            <person name="Wing R.A."/>
            <person name="Cregan P."/>
            <person name="Specht J."/>
            <person name="Grimwood J."/>
            <person name="Rokhsar D."/>
            <person name="Stacey G."/>
            <person name="Shoemaker R.C."/>
            <person name="Jackson S.A."/>
        </authorList>
    </citation>
    <scope>NUCLEOTIDE SEQUENCE [LARGE SCALE GENOMIC DNA]</scope>
    <source>
        <strain evidence="12">cv. Williams 82</strain>
        <tissue evidence="11">Callus</tissue>
    </source>
</reference>
<dbReference type="EC" id="4.1.2.25" evidence="8"/>
<dbReference type="GO" id="GO:0004150">
    <property type="term" value="F:dihydroneopterin aldolase activity"/>
    <property type="evidence" value="ECO:0000318"/>
    <property type="project" value="GO_Central"/>
</dbReference>
<dbReference type="SMR" id="C6T284"/>
<dbReference type="InterPro" id="IPR006156">
    <property type="entry name" value="Dihydroneopterin_aldolase"/>
</dbReference>
<comment type="function">
    <text evidence="8">Catalyzes the conversion of 7,8-dihydroneopterin to 6-hydroxymethyl-7,8-dihydropterin.</text>
</comment>
<evidence type="ECO:0000256" key="4">
    <source>
        <dbReference type="ARBA" id="ARBA00022909"/>
    </source>
</evidence>
<dbReference type="Proteomes" id="UP000008827">
    <property type="component" value="Chromosome 16"/>
</dbReference>
<dbReference type="OrthoDB" id="1863886at2759"/>
<evidence type="ECO:0000256" key="7">
    <source>
        <dbReference type="ARBA" id="ARBA00063311"/>
    </source>
</evidence>
<evidence type="ECO:0000313" key="10">
    <source>
        <dbReference type="EMBL" id="ACU15728.1"/>
    </source>
</evidence>
<dbReference type="Gene3D" id="3.30.1130.10">
    <property type="match status" value="1"/>
</dbReference>
<dbReference type="EMBL" id="BT091542">
    <property type="protein sequence ID" value="ACU15728.1"/>
    <property type="molecule type" value="mRNA"/>
</dbReference>
<reference evidence="10" key="1">
    <citation type="submission" date="2009-08" db="EMBL/GenBank/DDBJ databases">
        <authorList>
            <person name="Cheung F."/>
            <person name="Xiao Y."/>
            <person name="Chan A."/>
            <person name="Moskal W."/>
            <person name="Town C.D."/>
        </authorList>
    </citation>
    <scope>NUCLEOTIDE SEQUENCE</scope>
</reference>
<dbReference type="OMA" id="MLDIDAW"/>
<comment type="function">
    <text evidence="6">Catalyzes the conversion of 7,8-dihydroneopterin into 6-hydroxymethyl-7,8-dihydropterin, a biosynthetic precursor of the vitamin tetrahydrofolate. Can use L-threo-dihydroneopterin and D-erythro-dihydroneopterin as substrates for the formation of 6-hydroxymethyldihydropterin, but it can also catalyze the epimerization of carbon 2' of dihydroneopterin and dihydromonapterin.</text>
</comment>
<comment type="pathway">
    <text evidence="2 8">Cofactor biosynthesis; tetrahydrofolate biosynthesis; 2-amino-4-hydroxy-6-hydroxymethyl-7,8-dihydropteridine diphosphate from 7,8-dihydroneopterin triphosphate: step 3/4.</text>
</comment>
<evidence type="ECO:0000256" key="6">
    <source>
        <dbReference type="ARBA" id="ARBA00055579"/>
    </source>
</evidence>
<dbReference type="CDD" id="cd00534">
    <property type="entry name" value="DHNA_DHNTPE"/>
    <property type="match status" value="1"/>
</dbReference>
<reference evidence="12" key="3">
    <citation type="submission" date="2018-02" db="UniProtKB">
        <authorList>
            <consortium name="EnsemblPlants"/>
        </authorList>
    </citation>
    <scope>IDENTIFICATION</scope>
    <source>
        <strain evidence="12">Williams 82</strain>
    </source>
</reference>
<dbReference type="InterPro" id="IPR043133">
    <property type="entry name" value="GTP-CH-I_C/QueF"/>
</dbReference>
<dbReference type="SMART" id="SM00905">
    <property type="entry name" value="FolB"/>
    <property type="match status" value="1"/>
</dbReference>
<comment type="subunit">
    <text evidence="7">Homooctamer. Forms a hollow cylinder assembled from two ring-shaped tetramers.</text>
</comment>
<proteinExistence type="evidence at transcript level"/>
<evidence type="ECO:0000256" key="8">
    <source>
        <dbReference type="RuleBase" id="RU362079"/>
    </source>
</evidence>
<dbReference type="EnsemblPlants" id="KRH06612">
    <property type="protein sequence ID" value="KRH06612"/>
    <property type="gene ID" value="GLYMA_16G034300"/>
</dbReference>
<sequence>MESEALIWGDKLTQRGLSFFGFHGALPEERNLGQKFLVDVDAWMDLKAAGKSDHLSDTVSCTDIYAIAKEILEGSPHILVESVAQKIAVTTLTNHNQISAVRVKVKKPHVAVRGPVDYLGVEIFRRRSDLSE</sequence>
<accession>C6T284</accession>
<dbReference type="FunFam" id="3.30.1130.10:FF:000003">
    <property type="entry name" value="7,8-dihydroneopterin aldolase"/>
    <property type="match status" value="1"/>
</dbReference>
<dbReference type="GO" id="GO:0046656">
    <property type="term" value="P:folic acid biosynthetic process"/>
    <property type="evidence" value="ECO:0007669"/>
    <property type="project" value="UniProtKB-UniRule"/>
</dbReference>
<dbReference type="KEGG" id="gmx:100500602"/>
<dbReference type="NCBIfam" id="TIGR00525">
    <property type="entry name" value="folB"/>
    <property type="match status" value="1"/>
</dbReference>
<feature type="domain" description="Dihydroneopterin aldolase/epimerase" evidence="9">
    <location>
        <begin position="12"/>
        <end position="125"/>
    </location>
</feature>
<evidence type="ECO:0000256" key="3">
    <source>
        <dbReference type="ARBA" id="ARBA00005708"/>
    </source>
</evidence>
<evidence type="ECO:0000259" key="9">
    <source>
        <dbReference type="SMART" id="SM00905"/>
    </source>
</evidence>
<dbReference type="AlphaFoldDB" id="C6T284"/>
<organism evidence="10">
    <name type="scientific">Glycine max</name>
    <name type="common">Soybean</name>
    <name type="synonym">Glycine hispida</name>
    <dbReference type="NCBI Taxonomy" id="3847"/>
    <lineage>
        <taxon>Eukaryota</taxon>
        <taxon>Viridiplantae</taxon>
        <taxon>Streptophyta</taxon>
        <taxon>Embryophyta</taxon>
        <taxon>Tracheophyta</taxon>
        <taxon>Spermatophyta</taxon>
        <taxon>Magnoliopsida</taxon>
        <taxon>eudicotyledons</taxon>
        <taxon>Gunneridae</taxon>
        <taxon>Pentapetalae</taxon>
        <taxon>rosids</taxon>
        <taxon>fabids</taxon>
        <taxon>Fabales</taxon>
        <taxon>Fabaceae</taxon>
        <taxon>Papilionoideae</taxon>
        <taxon>50 kb inversion clade</taxon>
        <taxon>NPAAA clade</taxon>
        <taxon>indigoferoid/millettioid clade</taxon>
        <taxon>Phaseoleae</taxon>
        <taxon>Glycine</taxon>
        <taxon>Glycine subgen. Soja</taxon>
    </lineage>
</organism>
<evidence type="ECO:0000313" key="13">
    <source>
        <dbReference type="Proteomes" id="UP000008827"/>
    </source>
</evidence>
<evidence type="ECO:0000313" key="12">
    <source>
        <dbReference type="EnsemblPlants" id="KRH06612"/>
    </source>
</evidence>
<dbReference type="Gramene" id="KRH06612">
    <property type="protein sequence ID" value="KRH06612"/>
    <property type="gene ID" value="GLYMA_16G034300"/>
</dbReference>
<dbReference type="EnsemblPlants" id="KRH06613">
    <property type="protein sequence ID" value="KRH06613"/>
    <property type="gene ID" value="GLYMA_16G034300"/>
</dbReference>
<dbReference type="GO" id="GO:0046654">
    <property type="term" value="P:tetrahydrofolate biosynthetic process"/>
    <property type="evidence" value="ECO:0007669"/>
    <property type="project" value="UniProtKB-UniRule"/>
</dbReference>
<dbReference type="GO" id="GO:0005737">
    <property type="term" value="C:cytoplasm"/>
    <property type="evidence" value="ECO:0000318"/>
    <property type="project" value="GO_Central"/>
</dbReference>
<gene>
    <name evidence="12" type="primary">LOC100500602</name>
    <name evidence="11" type="ORF">GLYMA_16G034300</name>
</gene>
<comment type="similarity">
    <text evidence="3 8">Belongs to the DHNA family.</text>
</comment>
<dbReference type="NCBIfam" id="TIGR00526">
    <property type="entry name" value="folB_dom"/>
    <property type="match status" value="1"/>
</dbReference>
<dbReference type="InterPro" id="IPR006157">
    <property type="entry name" value="FolB_dom"/>
</dbReference>
<keyword evidence="5 8" id="KW-0456">Lyase</keyword>
<evidence type="ECO:0000256" key="2">
    <source>
        <dbReference type="ARBA" id="ARBA00005013"/>
    </source>
</evidence>
<comment type="catalytic activity">
    <reaction evidence="1 8">
        <text>7,8-dihydroneopterin = 6-hydroxymethyl-7,8-dihydropterin + glycolaldehyde</text>
        <dbReference type="Rhea" id="RHEA:10540"/>
        <dbReference type="ChEBI" id="CHEBI:17001"/>
        <dbReference type="ChEBI" id="CHEBI:17071"/>
        <dbReference type="ChEBI" id="CHEBI:44841"/>
        <dbReference type="EC" id="4.1.2.25"/>
    </reaction>
</comment>
<dbReference type="RefSeq" id="XP_014623906.1">
    <property type="nucleotide sequence ID" value="XM_014768420.3"/>
</dbReference>
<reference evidence="11" key="4">
    <citation type="submission" date="2018-07" db="EMBL/GenBank/DDBJ databases">
        <title>WGS assembly of Glycine max.</title>
        <authorList>
            <person name="Schmutz J."/>
            <person name="Cannon S."/>
            <person name="Schlueter J."/>
            <person name="Ma J."/>
            <person name="Mitros T."/>
            <person name="Nelson W."/>
            <person name="Hyten D."/>
            <person name="Song Q."/>
            <person name="Thelen J."/>
            <person name="Cheng J."/>
            <person name="Xu D."/>
            <person name="Hellsten U."/>
            <person name="May G."/>
            <person name="Yu Y."/>
            <person name="Sakurai T."/>
            <person name="Umezawa T."/>
            <person name="Bhattacharyya M."/>
            <person name="Sandhu D."/>
            <person name="Valliyodan B."/>
            <person name="Lindquist E."/>
            <person name="Peto M."/>
            <person name="Grant D."/>
            <person name="Shu S."/>
            <person name="Goodstein D."/>
            <person name="Barry K."/>
            <person name="Futrell-Griggs M."/>
            <person name="Abernathy B."/>
            <person name="Du J."/>
            <person name="Tian Z."/>
            <person name="Zhu L."/>
            <person name="Gill N."/>
            <person name="Joshi T."/>
            <person name="Libault M."/>
            <person name="Sethuraman A."/>
            <person name="Zhang X."/>
            <person name="Shinozaki K."/>
            <person name="Nguyen H."/>
            <person name="Wing R."/>
            <person name="Cregan P."/>
            <person name="Specht J."/>
            <person name="Grimwood J."/>
            <person name="Rokhsar D."/>
            <person name="Stacey G."/>
            <person name="Shoemaker R."/>
            <person name="Jackson S."/>
        </authorList>
    </citation>
    <scope>NUCLEOTIDE SEQUENCE</scope>
    <source>
        <tissue evidence="11">Callus</tissue>
    </source>
</reference>
<dbReference type="Gramene" id="KRH06613">
    <property type="protein sequence ID" value="KRH06613"/>
    <property type="gene ID" value="GLYMA_16G034300"/>
</dbReference>
<dbReference type="PANTHER" id="PTHR42844:SF1">
    <property type="entry name" value="DIHYDRONEOPTERIN ALDOLASE 1-RELATED"/>
    <property type="match status" value="1"/>
</dbReference>
<dbReference type="PaxDb" id="3847-GLYMA16G03830.3"/>
<dbReference type="HOGENOM" id="CLU_112632_1_0_1"/>
<dbReference type="RefSeq" id="NP_001236649.1">
    <property type="nucleotide sequence ID" value="NM_001249720.1"/>
</dbReference>
<dbReference type="PANTHER" id="PTHR42844">
    <property type="entry name" value="DIHYDRONEOPTERIN ALDOLASE 1-RELATED"/>
    <property type="match status" value="1"/>
</dbReference>
<evidence type="ECO:0000313" key="11">
    <source>
        <dbReference type="EMBL" id="KRH06612.1"/>
    </source>
</evidence>
<dbReference type="SUPFAM" id="SSF55620">
    <property type="entry name" value="Tetrahydrobiopterin biosynthesis enzymes-like"/>
    <property type="match status" value="1"/>
</dbReference>
<evidence type="ECO:0000256" key="1">
    <source>
        <dbReference type="ARBA" id="ARBA00001353"/>
    </source>
</evidence>
<name>C6T284_SOYBN</name>